<dbReference type="PANTHER" id="PTHR43861:SF1">
    <property type="entry name" value="TRANS-ACONITATE 2-METHYLTRANSFERASE"/>
    <property type="match status" value="1"/>
</dbReference>
<evidence type="ECO:0000256" key="1">
    <source>
        <dbReference type="ARBA" id="ARBA00022603"/>
    </source>
</evidence>
<dbReference type="AlphaFoldDB" id="A0A1J4RNS0"/>
<protein>
    <recommendedName>
        <fullName evidence="3">Methyltransferase domain-containing protein</fullName>
    </recommendedName>
</protein>
<comment type="caution">
    <text evidence="4">The sequence shown here is derived from an EMBL/GenBank/DDBJ whole genome shotgun (WGS) entry which is preliminary data.</text>
</comment>
<dbReference type="Pfam" id="PF13649">
    <property type="entry name" value="Methyltransf_25"/>
    <property type="match status" value="1"/>
</dbReference>
<dbReference type="SUPFAM" id="SSF53335">
    <property type="entry name" value="S-adenosyl-L-methionine-dependent methyltransferases"/>
    <property type="match status" value="1"/>
</dbReference>
<dbReference type="EMBL" id="MNUI01000046">
    <property type="protein sequence ID" value="OIN89041.1"/>
    <property type="molecule type" value="Genomic_DNA"/>
</dbReference>
<reference evidence="4 5" key="1">
    <citation type="journal article" date="2016" name="Environ. Microbiol.">
        <title>Genomic resolution of a cold subsurface aquifer community provides metabolic insights for novel microbes adapted to high CO concentrations.</title>
        <authorList>
            <person name="Probst A.J."/>
            <person name="Castelle C.J."/>
            <person name="Singh A."/>
            <person name="Brown C.T."/>
            <person name="Anantharaman K."/>
            <person name="Sharon I."/>
            <person name="Hug L.A."/>
            <person name="Burstein D."/>
            <person name="Emerson J.B."/>
            <person name="Thomas B.C."/>
            <person name="Banfield J.F."/>
        </authorList>
    </citation>
    <scope>NUCLEOTIDE SEQUENCE [LARGE SCALE GENOMIC DNA]</scope>
    <source>
        <strain evidence="4">CG1_02_47_37</strain>
    </source>
</reference>
<evidence type="ECO:0000313" key="5">
    <source>
        <dbReference type="Proteomes" id="UP000183144"/>
    </source>
</evidence>
<name>A0A1J4RNS0_9BACT</name>
<dbReference type="GO" id="GO:0008168">
    <property type="term" value="F:methyltransferase activity"/>
    <property type="evidence" value="ECO:0007669"/>
    <property type="project" value="UniProtKB-KW"/>
</dbReference>
<gene>
    <name evidence="4" type="ORF">AUJ59_02615</name>
</gene>
<dbReference type="CDD" id="cd02440">
    <property type="entry name" value="AdoMet_MTases"/>
    <property type="match status" value="1"/>
</dbReference>
<dbReference type="Gene3D" id="3.40.50.150">
    <property type="entry name" value="Vaccinia Virus protein VP39"/>
    <property type="match status" value="1"/>
</dbReference>
<dbReference type="Proteomes" id="UP000183144">
    <property type="component" value="Unassembled WGS sequence"/>
</dbReference>
<sequence length="207" mass="23380">MDKSQFAVAGYDKLGQKYTDLYYHDTSDLEFFNKFICYLPKGAKVLDIGCGPGTFTQHFVKHGFVVEGIDLSVTMIEIAKKKLPQINFQLMDMRQLSFSENNFDGIFAAYSLIHIPSVEVAETLKGFMRILKTGGILGLITQKGEADKIVDEPMQPGEKMFFNFFTKDRLQKFLDNSGFKLEYQEEAVLADTEGSGSDCVIYTIARE</sequence>
<dbReference type="InterPro" id="IPR029063">
    <property type="entry name" value="SAM-dependent_MTases_sf"/>
</dbReference>
<dbReference type="InterPro" id="IPR041698">
    <property type="entry name" value="Methyltransf_25"/>
</dbReference>
<feature type="domain" description="Methyltransferase" evidence="3">
    <location>
        <begin position="45"/>
        <end position="135"/>
    </location>
</feature>
<organism evidence="4 5">
    <name type="scientific">Candidatus Beckwithbacteria bacterium CG1_02_47_37</name>
    <dbReference type="NCBI Taxonomy" id="1805034"/>
    <lineage>
        <taxon>Bacteria</taxon>
        <taxon>Candidatus Beckwithiibacteriota</taxon>
    </lineage>
</organism>
<keyword evidence="1" id="KW-0489">Methyltransferase</keyword>
<accession>A0A1J4RNS0</accession>
<proteinExistence type="predicted"/>
<dbReference type="STRING" id="1805034.AUJ59_02615"/>
<keyword evidence="2" id="KW-0808">Transferase</keyword>
<evidence type="ECO:0000313" key="4">
    <source>
        <dbReference type="EMBL" id="OIN89041.1"/>
    </source>
</evidence>
<evidence type="ECO:0000259" key="3">
    <source>
        <dbReference type="Pfam" id="PF13649"/>
    </source>
</evidence>
<dbReference type="GO" id="GO:0032259">
    <property type="term" value="P:methylation"/>
    <property type="evidence" value="ECO:0007669"/>
    <property type="project" value="UniProtKB-KW"/>
</dbReference>
<evidence type="ECO:0000256" key="2">
    <source>
        <dbReference type="ARBA" id="ARBA00022679"/>
    </source>
</evidence>
<dbReference type="PANTHER" id="PTHR43861">
    <property type="entry name" value="TRANS-ACONITATE 2-METHYLTRANSFERASE-RELATED"/>
    <property type="match status" value="1"/>
</dbReference>